<feature type="region of interest" description="Disordered" evidence="8">
    <location>
        <begin position="375"/>
        <end position="395"/>
    </location>
</feature>
<gene>
    <name evidence="11" type="ORF">BRAN1462_LOCUS12181</name>
</gene>
<feature type="domain" description="Protein kinase" evidence="9">
    <location>
        <begin position="49"/>
        <end position="306"/>
    </location>
</feature>
<organism evidence="11">
    <name type="scientific">Zooxanthella nutricula</name>
    <dbReference type="NCBI Taxonomy" id="1333877"/>
    <lineage>
        <taxon>Eukaryota</taxon>
        <taxon>Sar</taxon>
        <taxon>Alveolata</taxon>
        <taxon>Dinophyceae</taxon>
        <taxon>Peridiniales</taxon>
        <taxon>Peridiniales incertae sedis</taxon>
        <taxon>Zooxanthella</taxon>
    </lineage>
</organism>
<evidence type="ECO:0000256" key="6">
    <source>
        <dbReference type="PROSITE-ProRule" id="PRU10141"/>
    </source>
</evidence>
<evidence type="ECO:0000256" key="4">
    <source>
        <dbReference type="ARBA" id="ARBA00022777"/>
    </source>
</evidence>
<dbReference type="PROSITE" id="PS50020">
    <property type="entry name" value="WW_DOMAIN_2"/>
    <property type="match status" value="1"/>
</dbReference>
<evidence type="ECO:0000256" key="2">
    <source>
        <dbReference type="ARBA" id="ARBA00022679"/>
    </source>
</evidence>
<dbReference type="Pfam" id="PF00069">
    <property type="entry name" value="Pkinase"/>
    <property type="match status" value="1"/>
</dbReference>
<evidence type="ECO:0008006" key="12">
    <source>
        <dbReference type="Google" id="ProtNLM"/>
    </source>
</evidence>
<evidence type="ECO:0000313" key="11">
    <source>
        <dbReference type="EMBL" id="CAD9529634.1"/>
    </source>
</evidence>
<dbReference type="CDD" id="cd00201">
    <property type="entry name" value="WW"/>
    <property type="match status" value="1"/>
</dbReference>
<proteinExistence type="inferred from homology"/>
<sequence length="395" mass="44044">MVQQAKSGDLTLTCTAGVLGVSRISVSSGGLSEDLAGTEGVVQGGAFRWVRGECIGHGASGTVFKAMNHTTGQTLAVKEVHMDLKRKADERFKEALQNEIELMREFRHPNIVAYYGCDWIDNRIYMYLEYMAGGSIARVLDQFGAFEETLLANYARQLLNGLEYLHTRNPYIVHRDIKGANVLLGVDCQVKLADFGCSKREKETRSLTIGGSIPWMAPEVIAHARYGRAGDIWSFGCLMIEMATAEPPWGQFDNLMAAMIKIGMSTEMPAMPSTLSAPCRAFMRRCLNRDPGRRLSASELLNERFVRTSTGDDCEPVLESAEELLGDDFGDAEARRVSVAIEEEPLPEGWEKHFDPNYSEWYYWHRHSGRSVWERPGVDTNDYSDGEAEGVGNMD</sequence>
<dbReference type="AlphaFoldDB" id="A0A7S2IVJ5"/>
<keyword evidence="5 6" id="KW-0067">ATP-binding</keyword>
<name>A0A7S2IVJ5_9DINO</name>
<evidence type="ECO:0000259" key="10">
    <source>
        <dbReference type="PROSITE" id="PS50020"/>
    </source>
</evidence>
<dbReference type="PANTHER" id="PTHR11584">
    <property type="entry name" value="SERINE/THREONINE PROTEIN KINASE"/>
    <property type="match status" value="1"/>
</dbReference>
<dbReference type="EMBL" id="HBGW01019274">
    <property type="protein sequence ID" value="CAD9529634.1"/>
    <property type="molecule type" value="Transcribed_RNA"/>
</dbReference>
<feature type="binding site" evidence="6">
    <location>
        <position position="78"/>
    </location>
    <ligand>
        <name>ATP</name>
        <dbReference type="ChEBI" id="CHEBI:30616"/>
    </ligand>
</feature>
<dbReference type="SUPFAM" id="SSF56112">
    <property type="entry name" value="Protein kinase-like (PK-like)"/>
    <property type="match status" value="1"/>
</dbReference>
<dbReference type="CDD" id="cd06606">
    <property type="entry name" value="STKc_MAPKKK"/>
    <property type="match status" value="1"/>
</dbReference>
<dbReference type="PROSITE" id="PS50011">
    <property type="entry name" value="PROTEIN_KINASE_DOM"/>
    <property type="match status" value="1"/>
</dbReference>
<dbReference type="InterPro" id="IPR008271">
    <property type="entry name" value="Ser/Thr_kinase_AS"/>
</dbReference>
<evidence type="ECO:0000256" key="5">
    <source>
        <dbReference type="ARBA" id="ARBA00022840"/>
    </source>
</evidence>
<dbReference type="Gene3D" id="2.20.70.10">
    <property type="match status" value="1"/>
</dbReference>
<dbReference type="SMART" id="SM00456">
    <property type="entry name" value="WW"/>
    <property type="match status" value="1"/>
</dbReference>
<dbReference type="SUPFAM" id="SSF51045">
    <property type="entry name" value="WW domain"/>
    <property type="match status" value="1"/>
</dbReference>
<protein>
    <recommendedName>
        <fullName evidence="12">Protein kinase domain-containing protein</fullName>
    </recommendedName>
</protein>
<dbReference type="InterPro" id="IPR011009">
    <property type="entry name" value="Kinase-like_dom_sf"/>
</dbReference>
<evidence type="ECO:0000256" key="3">
    <source>
        <dbReference type="ARBA" id="ARBA00022741"/>
    </source>
</evidence>
<accession>A0A7S2IVJ5</accession>
<dbReference type="GO" id="GO:0004674">
    <property type="term" value="F:protein serine/threonine kinase activity"/>
    <property type="evidence" value="ECO:0007669"/>
    <property type="project" value="UniProtKB-KW"/>
</dbReference>
<dbReference type="Pfam" id="PF00397">
    <property type="entry name" value="WW"/>
    <property type="match status" value="1"/>
</dbReference>
<evidence type="ECO:0000256" key="8">
    <source>
        <dbReference type="SAM" id="MobiDB-lite"/>
    </source>
</evidence>
<evidence type="ECO:0000259" key="9">
    <source>
        <dbReference type="PROSITE" id="PS50011"/>
    </source>
</evidence>
<comment type="similarity">
    <text evidence="7">Belongs to the protein kinase superfamily.</text>
</comment>
<keyword evidence="4" id="KW-0418">Kinase</keyword>
<reference evidence="11" key="1">
    <citation type="submission" date="2021-01" db="EMBL/GenBank/DDBJ databases">
        <authorList>
            <person name="Corre E."/>
            <person name="Pelletier E."/>
            <person name="Niang G."/>
            <person name="Scheremetjew M."/>
            <person name="Finn R."/>
            <person name="Kale V."/>
            <person name="Holt S."/>
            <person name="Cochrane G."/>
            <person name="Meng A."/>
            <person name="Brown T."/>
            <person name="Cohen L."/>
        </authorList>
    </citation>
    <scope>NUCLEOTIDE SEQUENCE</scope>
    <source>
        <strain evidence="11">RCC3387</strain>
    </source>
</reference>
<evidence type="ECO:0000256" key="1">
    <source>
        <dbReference type="ARBA" id="ARBA00022527"/>
    </source>
</evidence>
<dbReference type="PROSITE" id="PS00107">
    <property type="entry name" value="PROTEIN_KINASE_ATP"/>
    <property type="match status" value="1"/>
</dbReference>
<keyword evidence="3 6" id="KW-0547">Nucleotide-binding</keyword>
<dbReference type="SMART" id="SM00220">
    <property type="entry name" value="S_TKc"/>
    <property type="match status" value="1"/>
</dbReference>
<dbReference type="InterPro" id="IPR036020">
    <property type="entry name" value="WW_dom_sf"/>
</dbReference>
<feature type="domain" description="WW" evidence="10">
    <location>
        <begin position="344"/>
        <end position="378"/>
    </location>
</feature>
<dbReference type="InterPro" id="IPR001202">
    <property type="entry name" value="WW_dom"/>
</dbReference>
<dbReference type="GO" id="GO:0005524">
    <property type="term" value="F:ATP binding"/>
    <property type="evidence" value="ECO:0007669"/>
    <property type="project" value="UniProtKB-UniRule"/>
</dbReference>
<dbReference type="PANTHER" id="PTHR11584:SF369">
    <property type="entry name" value="MITOGEN-ACTIVATED PROTEIN KINASE KINASE KINASE 19-RELATED"/>
    <property type="match status" value="1"/>
</dbReference>
<dbReference type="InterPro" id="IPR000719">
    <property type="entry name" value="Prot_kinase_dom"/>
</dbReference>
<evidence type="ECO:0000256" key="7">
    <source>
        <dbReference type="RuleBase" id="RU000304"/>
    </source>
</evidence>
<dbReference type="PROSITE" id="PS00108">
    <property type="entry name" value="PROTEIN_KINASE_ST"/>
    <property type="match status" value="1"/>
</dbReference>
<dbReference type="InterPro" id="IPR017441">
    <property type="entry name" value="Protein_kinase_ATP_BS"/>
</dbReference>
<keyword evidence="1 7" id="KW-0723">Serine/threonine-protein kinase</keyword>
<keyword evidence="2" id="KW-0808">Transferase</keyword>
<dbReference type="Gene3D" id="1.10.510.10">
    <property type="entry name" value="Transferase(Phosphotransferase) domain 1"/>
    <property type="match status" value="1"/>
</dbReference>